<sequence>MVTTTTHLLFALLAASRTVYGHGAIVNAVGDQGGSGMALGVDPNTPRDGTGRNPFQQDSTRFRGDAAESFGETLGQGDNQPEAGTQTIMDLTGDQLPQVNADGAGPFTCMINSDGTGQQWTPIQVSQQVPGNQRGRNRDGEETDFPLTAEIPAGQECTGNVAGQDNLCMVRCENPANAGPFGGVVPVQMAQPAAVAATANTNNAASNATVNANGGNSTVAAKYKRQIPADEPDCDDDEEAEFDTVAPIATVLPRSASVVAAEAWSNMKLKRSARGGWVL</sequence>
<comment type="caution">
    <text evidence="2">The sequence shown here is derived from an EMBL/GenBank/DDBJ whole genome shotgun (WGS) entry which is preliminary data.</text>
</comment>
<reference evidence="2 3" key="1">
    <citation type="submission" date="2015-06" db="EMBL/GenBank/DDBJ databases">
        <title>Draft genome of the ant-associated black yeast Phialophora attae CBS 131958.</title>
        <authorList>
            <person name="Moreno L.F."/>
            <person name="Stielow B.J."/>
            <person name="de Hoog S."/>
            <person name="Vicente V.A."/>
            <person name="Weiss V.A."/>
            <person name="de Vries M."/>
            <person name="Cruz L.M."/>
            <person name="Souza E.M."/>
        </authorList>
    </citation>
    <scope>NUCLEOTIDE SEQUENCE [LARGE SCALE GENOMIC DNA]</scope>
    <source>
        <strain evidence="2 3">CBS 131958</strain>
    </source>
</reference>
<dbReference type="VEuPathDB" id="FungiDB:AB675_3155"/>
<organism evidence="2 3">
    <name type="scientific">Cyphellophora attinorum</name>
    <dbReference type="NCBI Taxonomy" id="1664694"/>
    <lineage>
        <taxon>Eukaryota</taxon>
        <taxon>Fungi</taxon>
        <taxon>Dikarya</taxon>
        <taxon>Ascomycota</taxon>
        <taxon>Pezizomycotina</taxon>
        <taxon>Eurotiomycetes</taxon>
        <taxon>Chaetothyriomycetidae</taxon>
        <taxon>Chaetothyriales</taxon>
        <taxon>Cyphellophoraceae</taxon>
        <taxon>Cyphellophora</taxon>
    </lineage>
</organism>
<keyword evidence="3" id="KW-1185">Reference proteome</keyword>
<evidence type="ECO:0008006" key="4">
    <source>
        <dbReference type="Google" id="ProtNLM"/>
    </source>
</evidence>
<evidence type="ECO:0000313" key="2">
    <source>
        <dbReference type="EMBL" id="KPI37957.1"/>
    </source>
</evidence>
<name>A0A0N1NXN8_9EURO</name>
<dbReference type="Pfam" id="PF11327">
    <property type="entry name" value="Egh16-like"/>
    <property type="match status" value="1"/>
</dbReference>
<evidence type="ECO:0000256" key="1">
    <source>
        <dbReference type="SAM" id="SignalP"/>
    </source>
</evidence>
<feature type="signal peptide" evidence="1">
    <location>
        <begin position="1"/>
        <end position="21"/>
    </location>
</feature>
<dbReference type="STRING" id="1664694.A0A0N1NXN8"/>
<dbReference type="InterPro" id="IPR021476">
    <property type="entry name" value="Egh16-like"/>
</dbReference>
<dbReference type="GeneID" id="28735063"/>
<dbReference type="RefSeq" id="XP_017997920.1">
    <property type="nucleotide sequence ID" value="XM_018143183.1"/>
</dbReference>
<dbReference type="Proteomes" id="UP000038010">
    <property type="component" value="Unassembled WGS sequence"/>
</dbReference>
<dbReference type="PANTHER" id="PTHR34618">
    <property type="entry name" value="SURFACE PROTEIN MAS1, PUTATIVE-RELATED"/>
    <property type="match status" value="1"/>
</dbReference>
<evidence type="ECO:0000313" key="3">
    <source>
        <dbReference type="Proteomes" id="UP000038010"/>
    </source>
</evidence>
<accession>A0A0N1NXN8</accession>
<gene>
    <name evidence="2" type="ORF">AB675_3155</name>
</gene>
<dbReference type="PANTHER" id="PTHR34618:SF4">
    <property type="entry name" value="CAS1"/>
    <property type="match status" value="1"/>
</dbReference>
<protein>
    <recommendedName>
        <fullName evidence="4">CAS1 appressorium specific protein</fullName>
    </recommendedName>
</protein>
<dbReference type="EMBL" id="LFJN01000021">
    <property type="protein sequence ID" value="KPI37957.1"/>
    <property type="molecule type" value="Genomic_DNA"/>
</dbReference>
<keyword evidence="1" id="KW-0732">Signal</keyword>
<dbReference type="AlphaFoldDB" id="A0A0N1NXN8"/>
<feature type="chain" id="PRO_5005879424" description="CAS1 appressorium specific protein" evidence="1">
    <location>
        <begin position="22"/>
        <end position="279"/>
    </location>
</feature>
<dbReference type="OrthoDB" id="4159846at2759"/>
<proteinExistence type="predicted"/>